<dbReference type="PANTHER" id="PTHR45951">
    <property type="entry name" value="PROTEIN DISPATCHED-RELATED"/>
    <property type="match status" value="1"/>
</dbReference>
<feature type="compositionally biased region" description="Acidic residues" evidence="7">
    <location>
        <begin position="1023"/>
        <end position="1033"/>
    </location>
</feature>
<dbReference type="Gene3D" id="1.20.1640.10">
    <property type="entry name" value="Multidrug efflux transporter AcrB transmembrane domain"/>
    <property type="match status" value="2"/>
</dbReference>
<dbReference type="SUPFAM" id="SSF82866">
    <property type="entry name" value="Multidrug efflux transporter AcrB transmembrane domain"/>
    <property type="match status" value="2"/>
</dbReference>
<name>A0A7S1G3T8_9STRA</name>
<feature type="domain" description="SSD" evidence="9">
    <location>
        <begin position="841"/>
        <end position="967"/>
    </location>
</feature>
<feature type="compositionally biased region" description="Polar residues" evidence="7">
    <location>
        <begin position="1086"/>
        <end position="1095"/>
    </location>
</feature>
<feature type="transmembrane region" description="Helical" evidence="8">
    <location>
        <begin position="459"/>
        <end position="485"/>
    </location>
</feature>
<organism evidence="10">
    <name type="scientific">Bicosoecida sp. CB-2014</name>
    <dbReference type="NCBI Taxonomy" id="1486930"/>
    <lineage>
        <taxon>Eukaryota</taxon>
        <taxon>Sar</taxon>
        <taxon>Stramenopiles</taxon>
        <taxon>Bigyra</taxon>
        <taxon>Opalozoa</taxon>
        <taxon>Bicosoecida</taxon>
    </lineage>
</organism>
<dbReference type="GO" id="GO:0022857">
    <property type="term" value="F:transmembrane transporter activity"/>
    <property type="evidence" value="ECO:0007669"/>
    <property type="project" value="TreeGrafter"/>
</dbReference>
<evidence type="ECO:0000256" key="5">
    <source>
        <dbReference type="ARBA" id="ARBA00023180"/>
    </source>
</evidence>
<evidence type="ECO:0000313" key="10">
    <source>
        <dbReference type="EMBL" id="CAD8908076.1"/>
    </source>
</evidence>
<dbReference type="PANTHER" id="PTHR45951:SF7">
    <property type="entry name" value="SSD DOMAIN-CONTAINING PROTEIN"/>
    <property type="match status" value="1"/>
</dbReference>
<evidence type="ECO:0000259" key="9">
    <source>
        <dbReference type="PROSITE" id="PS50156"/>
    </source>
</evidence>
<dbReference type="Pfam" id="PF03176">
    <property type="entry name" value="MMPL"/>
    <property type="match status" value="1"/>
</dbReference>
<gene>
    <name evidence="10" type="ORF">BSP0115_LOCUS1273</name>
</gene>
<feature type="region of interest" description="Disordered" evidence="7">
    <location>
        <begin position="1001"/>
        <end position="1148"/>
    </location>
</feature>
<dbReference type="GO" id="GO:0016020">
    <property type="term" value="C:membrane"/>
    <property type="evidence" value="ECO:0007669"/>
    <property type="project" value="UniProtKB-SubCell"/>
</dbReference>
<reference evidence="10" key="1">
    <citation type="submission" date="2021-01" db="EMBL/GenBank/DDBJ databases">
        <authorList>
            <person name="Corre E."/>
            <person name="Pelletier E."/>
            <person name="Niang G."/>
            <person name="Scheremetjew M."/>
            <person name="Finn R."/>
            <person name="Kale V."/>
            <person name="Holt S."/>
            <person name="Cochrane G."/>
            <person name="Meng A."/>
            <person name="Brown T."/>
            <person name="Cohen L."/>
        </authorList>
    </citation>
    <scope>NUCLEOTIDE SEQUENCE</scope>
    <source>
        <strain evidence="10">Ms1</strain>
    </source>
</reference>
<evidence type="ECO:0000256" key="2">
    <source>
        <dbReference type="ARBA" id="ARBA00022692"/>
    </source>
</evidence>
<feature type="transmembrane region" description="Helical" evidence="8">
    <location>
        <begin position="319"/>
        <end position="335"/>
    </location>
</feature>
<feature type="compositionally biased region" description="Acidic residues" evidence="7">
    <location>
        <begin position="1100"/>
        <end position="1120"/>
    </location>
</feature>
<dbReference type="InterPro" id="IPR052081">
    <property type="entry name" value="Dispatched_Hh_regulator"/>
</dbReference>
<dbReference type="PROSITE" id="PS50156">
    <property type="entry name" value="SSD"/>
    <property type="match status" value="2"/>
</dbReference>
<dbReference type="InterPro" id="IPR000731">
    <property type="entry name" value="SSD"/>
</dbReference>
<feature type="compositionally biased region" description="Acidic residues" evidence="7">
    <location>
        <begin position="1059"/>
        <end position="1070"/>
    </location>
</feature>
<accession>A0A7S1G3T8</accession>
<comment type="subcellular location">
    <subcellularLocation>
        <location evidence="1">Membrane</location>
        <topology evidence="1">Multi-pass membrane protein</topology>
    </subcellularLocation>
</comment>
<feature type="compositionally biased region" description="Acidic residues" evidence="7">
    <location>
        <begin position="1128"/>
        <end position="1139"/>
    </location>
</feature>
<feature type="transmembrane region" description="Helical" evidence="8">
    <location>
        <begin position="841"/>
        <end position="864"/>
    </location>
</feature>
<proteinExistence type="inferred from homology"/>
<keyword evidence="5" id="KW-0325">Glycoprotein</keyword>
<dbReference type="AlphaFoldDB" id="A0A7S1G3T8"/>
<evidence type="ECO:0000256" key="4">
    <source>
        <dbReference type="ARBA" id="ARBA00023136"/>
    </source>
</evidence>
<comment type="similarity">
    <text evidence="6">Belongs to the dispatched family.</text>
</comment>
<evidence type="ECO:0000256" key="6">
    <source>
        <dbReference type="ARBA" id="ARBA00038046"/>
    </source>
</evidence>
<feature type="domain" description="SSD" evidence="9">
    <location>
        <begin position="342"/>
        <end position="484"/>
    </location>
</feature>
<keyword evidence="3 8" id="KW-1133">Transmembrane helix</keyword>
<dbReference type="EMBL" id="HBFS01001816">
    <property type="protein sequence ID" value="CAD8908076.1"/>
    <property type="molecule type" value="Transcribed_RNA"/>
</dbReference>
<dbReference type="InterPro" id="IPR004869">
    <property type="entry name" value="MMPL_dom"/>
</dbReference>
<feature type="transmembrane region" description="Helical" evidence="8">
    <location>
        <begin position="917"/>
        <end position="938"/>
    </location>
</feature>
<evidence type="ECO:0000256" key="1">
    <source>
        <dbReference type="ARBA" id="ARBA00004141"/>
    </source>
</evidence>
<feature type="transmembrane region" description="Helical" evidence="8">
    <location>
        <begin position="876"/>
        <end position="896"/>
    </location>
</feature>
<keyword evidence="2 8" id="KW-0812">Transmembrane</keyword>
<feature type="transmembrane region" description="Helical" evidence="8">
    <location>
        <begin position="431"/>
        <end position="453"/>
    </location>
</feature>
<feature type="transmembrane region" description="Helical" evidence="8">
    <location>
        <begin position="564"/>
        <end position="582"/>
    </location>
</feature>
<evidence type="ECO:0000256" key="7">
    <source>
        <dbReference type="SAM" id="MobiDB-lite"/>
    </source>
</evidence>
<feature type="transmembrane region" description="Helical" evidence="8">
    <location>
        <begin position="370"/>
        <end position="392"/>
    </location>
</feature>
<feature type="compositionally biased region" description="Low complexity" evidence="7">
    <location>
        <begin position="1034"/>
        <end position="1058"/>
    </location>
</feature>
<dbReference type="InterPro" id="IPR003392">
    <property type="entry name" value="PTHD_SSD"/>
</dbReference>
<feature type="transmembrane region" description="Helical" evidence="8">
    <location>
        <begin position="813"/>
        <end position="834"/>
    </location>
</feature>
<evidence type="ECO:0000256" key="8">
    <source>
        <dbReference type="SAM" id="Phobius"/>
    </source>
</evidence>
<sequence>MATPVAKEASGHPDPHRSNHCTQIALRRMARLIVDYPCRVALGSLLCIFIIIGIVSTATIAIDAGGSSFRAETDSTALNFDAVTVATLDVILPPKAADVEQPERALPYGSVSLIYEAPAGADTGSMLGLTGLRAICEKEQAITSTADFRKFCLRGEGGKTCATPVSVLSLLFDADAETGLLAYDCAGITQADVDGLVERLTDAPESIVLAGTGLTQPINAAYLLPSNFGPSDTNAAVTRSLMVFGLPLAGYNNADQPSPTMKGVPLMRASAEQSGKVDAWTKDVLLPVLDDASDDVVAVRFRGTGINDVIFEGILLNDVNYVMLSLVFVFAYCWFHMRSLSLTAAGLFGVIMSLPVAVFVYAVVLQIDKFGTLNFLGLFVILGIGADDLFLFRDAYVQMGSAMEAAEARGFSFSADDRKYARMEAAYSRSATAMAITTLTTALSFAGNAVSIIPPVRSFGIFTSVLVVVNYLIVITWFPACVLAIENIKQNGCCGRRQSPAGPGGADGDEDASVDVEAVAPPATSAGAPADGTATEGENSTARALEAYFGGPHARFVDTYAKPIVGVFLVFAIVCGVAALNVETSKEPAQFLPEDHPFWRSMLLREEFEQPSRAINDGSGGSVMPATFDFELVFGVAGINKDDLDPTEAGDLGDVVWDEAWDISDRAAQQHMLDVCDDAEATLSATVLAETTACLARPLKLWLETEKDLTWPLPAARAGDTVELVVEWFDAQGPAYANPYMQQIGFSVDRSDVRFVKYIFQTGLLPFTPAAQVQPVYDDIVAFVAAQNGEAGAAHAQVLMSSFFFVMMKTESVLVQTAIICASVSVALAFCLVFAATRDLIVTAVSTLCILGVVLTVLAFMYVAGWELGIIESINLTVLVGISVDYTVHLAVAYAMHARGNRKQKMQTALAQMAISVFSAAMTTIGSALFLCLAVVLFFVRFGIFISVTLTASLVFAFLLFPAIMVLVGPEDEAEGGGGGTGDDAVDVVIQGSMKSIDDEEAAAAAGAANGHKPSRSAAAGDADSESPTDGAEDAVAADADAEPSATVAAGGVAPSGADPDDAVAADADADSATAAPSSLGDADATRTTPASGAANSEGADVDGEAGADADEGDAAAPDDAEAKAGDVVDDSQDAEGADSEGKDAGMG</sequence>
<feature type="transmembrane region" description="Helical" evidence="8">
    <location>
        <begin position="342"/>
        <end position="364"/>
    </location>
</feature>
<feature type="transmembrane region" description="Helical" evidence="8">
    <location>
        <begin position="36"/>
        <end position="62"/>
    </location>
</feature>
<feature type="transmembrane region" description="Helical" evidence="8">
    <location>
        <begin position="944"/>
        <end position="968"/>
    </location>
</feature>
<keyword evidence="4 8" id="KW-0472">Membrane</keyword>
<dbReference type="Pfam" id="PF02460">
    <property type="entry name" value="Patched"/>
    <property type="match status" value="1"/>
</dbReference>
<evidence type="ECO:0000256" key="3">
    <source>
        <dbReference type="ARBA" id="ARBA00022989"/>
    </source>
</evidence>
<protein>
    <recommendedName>
        <fullName evidence="9">SSD domain-containing protein</fullName>
    </recommendedName>
</protein>